<feature type="transmembrane region" description="Helical" evidence="7">
    <location>
        <begin position="447"/>
        <end position="467"/>
    </location>
</feature>
<dbReference type="PANTHER" id="PTHR42893:SF46">
    <property type="entry name" value="PROTEIN DETOXIFICATION 44, CHLOROPLASTIC"/>
    <property type="match status" value="1"/>
</dbReference>
<dbReference type="GO" id="GO:0042910">
    <property type="term" value="F:xenobiotic transmembrane transporter activity"/>
    <property type="evidence" value="ECO:0007669"/>
    <property type="project" value="InterPro"/>
</dbReference>
<feature type="compositionally biased region" description="Low complexity" evidence="6">
    <location>
        <begin position="21"/>
        <end position="33"/>
    </location>
</feature>
<accession>A0A2R5GPZ5</accession>
<evidence type="ECO:0000256" key="4">
    <source>
        <dbReference type="ARBA" id="ARBA00022989"/>
    </source>
</evidence>
<dbReference type="GO" id="GO:0016020">
    <property type="term" value="C:membrane"/>
    <property type="evidence" value="ECO:0007669"/>
    <property type="project" value="UniProtKB-SubCell"/>
</dbReference>
<comment type="caution">
    <text evidence="8">The sequence shown here is derived from an EMBL/GenBank/DDBJ whole genome shotgun (WGS) entry which is preliminary data.</text>
</comment>
<feature type="region of interest" description="Disordered" evidence="6">
    <location>
        <begin position="21"/>
        <end position="43"/>
    </location>
</feature>
<dbReference type="GO" id="GO:0015297">
    <property type="term" value="F:antiporter activity"/>
    <property type="evidence" value="ECO:0007669"/>
    <property type="project" value="InterPro"/>
</dbReference>
<feature type="transmembrane region" description="Helical" evidence="7">
    <location>
        <begin position="473"/>
        <end position="492"/>
    </location>
</feature>
<reference evidence="8 9" key="1">
    <citation type="submission" date="2017-12" db="EMBL/GenBank/DDBJ databases">
        <title>Sequencing, de novo assembly and annotation of complete genome of a new Thraustochytrid species, strain FCC1311.</title>
        <authorList>
            <person name="Sedici K."/>
            <person name="Godart F."/>
            <person name="Aiese Cigliano R."/>
            <person name="Sanseverino W."/>
            <person name="Barakat M."/>
            <person name="Ortet P."/>
            <person name="Marechal E."/>
            <person name="Cagnac O."/>
            <person name="Amato A."/>
        </authorList>
    </citation>
    <scope>NUCLEOTIDE SEQUENCE [LARGE SCALE GENOMIC DNA]</scope>
</reference>
<feature type="transmembrane region" description="Helical" evidence="7">
    <location>
        <begin position="302"/>
        <end position="321"/>
    </location>
</feature>
<evidence type="ECO:0000256" key="7">
    <source>
        <dbReference type="SAM" id="Phobius"/>
    </source>
</evidence>
<dbReference type="Proteomes" id="UP000241890">
    <property type="component" value="Unassembled WGS sequence"/>
</dbReference>
<dbReference type="InterPro" id="IPR002528">
    <property type="entry name" value="MATE_fam"/>
</dbReference>
<feature type="transmembrane region" description="Helical" evidence="7">
    <location>
        <begin position="333"/>
        <end position="355"/>
    </location>
</feature>
<dbReference type="AlphaFoldDB" id="A0A2R5GPZ5"/>
<name>A0A2R5GPZ5_9STRA</name>
<dbReference type="InParanoid" id="A0A2R5GPZ5"/>
<sequence>MLQSSEPDAVEANEALLAADALGQEAEQGQEGQSPELWRSRQDEEELETKSWCELARLSAVAALNDAVTPTAALVELVLVSHAYDDPVQERTNLAAYSTVVTVCTFFLNIFNFVIVVSMANVGRAVGMQYWEDVGSRVRLAATAALGTGIFCALALVLAQNPIYSLYRTAPEVQDAAHAFYNYRVWSTPFVLLTRTWSGVLSGYQCVHTATVFNSMLAAATICGNFVGIVLLGGGLKGCAVATFVVSVLGAVAGLLLVLWCAPNIAVNTQLLRIPLLGRSEADERATDAHRLVAYWRSAANMLIRSFLLAGSLWVLAVLASRLGPTELAAHQVLLQLWTLTSYLADGFADVGTMLGSKLLGADRARRVIPTFDRLLAMGSATGVVFCVVFFLARDVLIAAFTSDDDTRAALRTVWPLLSLMQLCNAVVFVYDGLIYATQAFHYVRNIMLAGSLLLFLPLVVFAYYTFHSLLSIWFAKAVLNLWRALGAVYVIHFKFYPRWRAS</sequence>
<evidence type="ECO:0000256" key="1">
    <source>
        <dbReference type="ARBA" id="ARBA00004141"/>
    </source>
</evidence>
<feature type="transmembrane region" description="Helical" evidence="7">
    <location>
        <begin position="212"/>
        <end position="234"/>
    </location>
</feature>
<evidence type="ECO:0000313" key="9">
    <source>
        <dbReference type="Proteomes" id="UP000241890"/>
    </source>
</evidence>
<feature type="transmembrane region" description="Helical" evidence="7">
    <location>
        <begin position="240"/>
        <end position="262"/>
    </location>
</feature>
<keyword evidence="5 7" id="KW-0472">Membrane</keyword>
<dbReference type="PANTHER" id="PTHR42893">
    <property type="entry name" value="PROTEIN DETOXIFICATION 44, CHLOROPLASTIC-RELATED"/>
    <property type="match status" value="1"/>
</dbReference>
<feature type="transmembrane region" description="Helical" evidence="7">
    <location>
        <begin position="140"/>
        <end position="159"/>
    </location>
</feature>
<comment type="subcellular location">
    <subcellularLocation>
        <location evidence="1">Membrane</location>
        <topology evidence="1">Multi-pass membrane protein</topology>
    </subcellularLocation>
</comment>
<protein>
    <submittedName>
        <fullName evidence="8">Protein DETOXIFICATION 42</fullName>
    </submittedName>
</protein>
<dbReference type="Pfam" id="PF01554">
    <property type="entry name" value="MatE"/>
    <property type="match status" value="2"/>
</dbReference>
<organism evidence="8 9">
    <name type="scientific">Hondaea fermentalgiana</name>
    <dbReference type="NCBI Taxonomy" id="2315210"/>
    <lineage>
        <taxon>Eukaryota</taxon>
        <taxon>Sar</taxon>
        <taxon>Stramenopiles</taxon>
        <taxon>Bigyra</taxon>
        <taxon>Labyrinthulomycetes</taxon>
        <taxon>Thraustochytrida</taxon>
        <taxon>Thraustochytriidae</taxon>
        <taxon>Hondaea</taxon>
    </lineage>
</organism>
<evidence type="ECO:0000313" key="8">
    <source>
        <dbReference type="EMBL" id="GBG32937.1"/>
    </source>
</evidence>
<dbReference type="OrthoDB" id="199000at2759"/>
<keyword evidence="4 7" id="KW-1133">Transmembrane helix</keyword>
<proteinExistence type="inferred from homology"/>
<dbReference type="InterPro" id="IPR044644">
    <property type="entry name" value="DinF-like"/>
</dbReference>
<keyword evidence="3 7" id="KW-0812">Transmembrane</keyword>
<evidence type="ECO:0000256" key="2">
    <source>
        <dbReference type="ARBA" id="ARBA00010199"/>
    </source>
</evidence>
<evidence type="ECO:0000256" key="5">
    <source>
        <dbReference type="ARBA" id="ARBA00023136"/>
    </source>
</evidence>
<comment type="similarity">
    <text evidence="2">Belongs to the multi antimicrobial extrusion (MATE) (TC 2.A.66.1) family.</text>
</comment>
<feature type="transmembrane region" description="Helical" evidence="7">
    <location>
        <begin position="413"/>
        <end position="435"/>
    </location>
</feature>
<gene>
    <name evidence="8" type="ORF">FCC1311_091632</name>
</gene>
<feature type="transmembrane region" description="Helical" evidence="7">
    <location>
        <begin position="375"/>
        <end position="393"/>
    </location>
</feature>
<dbReference type="EMBL" id="BEYU01000135">
    <property type="protein sequence ID" value="GBG32937.1"/>
    <property type="molecule type" value="Genomic_DNA"/>
</dbReference>
<keyword evidence="9" id="KW-1185">Reference proteome</keyword>
<evidence type="ECO:0000256" key="6">
    <source>
        <dbReference type="SAM" id="MobiDB-lite"/>
    </source>
</evidence>
<evidence type="ECO:0000256" key="3">
    <source>
        <dbReference type="ARBA" id="ARBA00022692"/>
    </source>
</evidence>
<feature type="transmembrane region" description="Helical" evidence="7">
    <location>
        <begin position="94"/>
        <end position="120"/>
    </location>
</feature>